<evidence type="ECO:0000256" key="7">
    <source>
        <dbReference type="ARBA" id="ARBA00047599"/>
    </source>
</evidence>
<keyword evidence="6" id="KW-0520">NAD</keyword>
<organism evidence="10 11">
    <name type="scientific">Halochromatium glycolicum</name>
    <dbReference type="NCBI Taxonomy" id="85075"/>
    <lineage>
        <taxon>Bacteria</taxon>
        <taxon>Pseudomonadati</taxon>
        <taxon>Pseudomonadota</taxon>
        <taxon>Gammaproteobacteria</taxon>
        <taxon>Chromatiales</taxon>
        <taxon>Chromatiaceae</taxon>
        <taxon>Halochromatium</taxon>
    </lineage>
</organism>
<comment type="caution">
    <text evidence="10">The sequence shown here is derived from an EMBL/GenBank/DDBJ whole genome shotgun (WGS) entry which is preliminary data.</text>
</comment>
<keyword evidence="5" id="KW-0560">Oxidoreductase</keyword>
<proteinExistence type="inferred from homology"/>
<dbReference type="RefSeq" id="WP_200348802.1">
    <property type="nucleotide sequence ID" value="NZ_NRSJ01000080.1"/>
</dbReference>
<dbReference type="EMBL" id="NRSJ01000080">
    <property type="protein sequence ID" value="MBK1707315.1"/>
    <property type="molecule type" value="Genomic_DNA"/>
</dbReference>
<evidence type="ECO:0000256" key="2">
    <source>
        <dbReference type="ARBA" id="ARBA00012637"/>
    </source>
</evidence>
<dbReference type="Gene3D" id="3.50.50.100">
    <property type="match status" value="1"/>
</dbReference>
<dbReference type="SUPFAM" id="SSF51905">
    <property type="entry name" value="FAD/NAD(P)-binding domain"/>
    <property type="match status" value="1"/>
</dbReference>
<evidence type="ECO:0000256" key="6">
    <source>
        <dbReference type="ARBA" id="ARBA00023027"/>
    </source>
</evidence>
<protein>
    <recommendedName>
        <fullName evidence="2">NADH:ubiquinone reductase (non-electrogenic)</fullName>
        <ecNumber evidence="2">1.6.5.9</ecNumber>
    </recommendedName>
</protein>
<comment type="catalytic activity">
    <reaction evidence="7">
        <text>a quinone + NADH + H(+) = a quinol + NAD(+)</text>
        <dbReference type="Rhea" id="RHEA:46160"/>
        <dbReference type="ChEBI" id="CHEBI:15378"/>
        <dbReference type="ChEBI" id="CHEBI:24646"/>
        <dbReference type="ChEBI" id="CHEBI:57540"/>
        <dbReference type="ChEBI" id="CHEBI:57945"/>
        <dbReference type="ChEBI" id="CHEBI:132124"/>
        <dbReference type="EC" id="1.6.5.9"/>
    </reaction>
</comment>
<dbReference type="Pfam" id="PF07992">
    <property type="entry name" value="Pyr_redox_2"/>
    <property type="match status" value="1"/>
</dbReference>
<reference evidence="10" key="1">
    <citation type="submission" date="2017-08" db="EMBL/GenBank/DDBJ databases">
        <authorList>
            <person name="Imhoff J.F."/>
            <person name="Rahn T."/>
            <person name="Kuenzel S."/>
            <person name="Neulinger S.C."/>
        </authorList>
    </citation>
    <scope>NUCLEOTIDE SEQUENCE</scope>
    <source>
        <strain evidence="10">DSM 11080</strain>
    </source>
</reference>
<dbReference type="PANTHER" id="PTHR43706">
    <property type="entry name" value="NADH DEHYDROGENASE"/>
    <property type="match status" value="1"/>
</dbReference>
<dbReference type="PRINTS" id="PR00368">
    <property type="entry name" value="FADPNR"/>
</dbReference>
<name>A0AAJ0XCM3_9GAMM</name>
<dbReference type="GO" id="GO:0050136">
    <property type="term" value="F:NADH dehydrogenase (quinone) (non-electrogenic) activity"/>
    <property type="evidence" value="ECO:0007669"/>
    <property type="project" value="UniProtKB-EC"/>
</dbReference>
<evidence type="ECO:0000313" key="11">
    <source>
        <dbReference type="Proteomes" id="UP001296776"/>
    </source>
</evidence>
<dbReference type="Proteomes" id="UP001296776">
    <property type="component" value="Unassembled WGS sequence"/>
</dbReference>
<reference evidence="10" key="2">
    <citation type="journal article" date="2020" name="Microorganisms">
        <title>Osmotic Adaptation and Compatible Solute Biosynthesis of Phototrophic Bacteria as Revealed from Genome Analyses.</title>
        <authorList>
            <person name="Imhoff J.F."/>
            <person name="Rahn T."/>
            <person name="Kunzel S."/>
            <person name="Keller A."/>
            <person name="Neulinger S.C."/>
        </authorList>
    </citation>
    <scope>NUCLEOTIDE SEQUENCE</scope>
    <source>
        <strain evidence="10">DSM 11080</strain>
    </source>
</reference>
<dbReference type="InterPro" id="IPR023753">
    <property type="entry name" value="FAD/NAD-binding_dom"/>
</dbReference>
<evidence type="ECO:0000256" key="3">
    <source>
        <dbReference type="ARBA" id="ARBA00022630"/>
    </source>
</evidence>
<sequence length="458" mass="50645">MPNAPRTSITDPDRRPRIVIIGGGFAGATAAKTLERRLRSADIHLLSAENHLTYNPLLPEVVGASVLPGHVVAPLRQMVHRAKVHQVQVTGIDTEARRVHFRNSSEAGRLDYDHLVLACGSRANLQMIPGMAEHTLPLKTVGDALYLRNRVIARLEDAELTENPTLRRWLKTFVVIGGGFSGVEVAGEISDFLDESQRWYRHSQLEPARVVIVHGGPHLMPELPERLGRFTERQLARHGGVEVRLNTRSQAIDAQGVELNKGSRIDAGTVISTIGTTANPLIEALPAERERGRLRVEPDMSVPDLPGVWAIGDCAAVPNSREDGAPCPPTAQFALRQGPQLAANIAQRERGEPTRAFGYRPKGLMSAIGHNRAVARVYGINLSGFIPWLLWRGFYLLYIPTLARKARLYLEWNWAMFFPPDIAHLRFTRTVEDSEEGAQEEGAQGVKERSPTPIAERV</sequence>
<dbReference type="EC" id="1.6.5.9" evidence="2"/>
<evidence type="ECO:0000256" key="1">
    <source>
        <dbReference type="ARBA" id="ARBA00005272"/>
    </source>
</evidence>
<evidence type="ECO:0000256" key="8">
    <source>
        <dbReference type="SAM" id="MobiDB-lite"/>
    </source>
</evidence>
<feature type="domain" description="FAD/NAD(P)-binding" evidence="9">
    <location>
        <begin position="17"/>
        <end position="338"/>
    </location>
</feature>
<evidence type="ECO:0000256" key="4">
    <source>
        <dbReference type="ARBA" id="ARBA00022827"/>
    </source>
</evidence>
<gene>
    <name evidence="10" type="ORF">CKO40_22970</name>
</gene>
<dbReference type="InterPro" id="IPR045024">
    <property type="entry name" value="NDH-2"/>
</dbReference>
<dbReference type="InterPro" id="IPR036188">
    <property type="entry name" value="FAD/NAD-bd_sf"/>
</dbReference>
<accession>A0AAJ0XCM3</accession>
<dbReference type="PRINTS" id="PR00469">
    <property type="entry name" value="PNDRDTASEII"/>
</dbReference>
<dbReference type="PANTHER" id="PTHR43706:SF47">
    <property type="entry name" value="EXTERNAL NADH-UBIQUINONE OXIDOREDUCTASE 1, MITOCHONDRIAL-RELATED"/>
    <property type="match status" value="1"/>
</dbReference>
<comment type="similarity">
    <text evidence="1">Belongs to the NADH dehydrogenase family.</text>
</comment>
<feature type="region of interest" description="Disordered" evidence="8">
    <location>
        <begin position="433"/>
        <end position="458"/>
    </location>
</feature>
<dbReference type="AlphaFoldDB" id="A0AAJ0XCM3"/>
<evidence type="ECO:0000259" key="9">
    <source>
        <dbReference type="Pfam" id="PF07992"/>
    </source>
</evidence>
<keyword evidence="4" id="KW-0274">FAD</keyword>
<keyword evidence="11" id="KW-1185">Reference proteome</keyword>
<feature type="compositionally biased region" description="Basic and acidic residues" evidence="8">
    <location>
        <begin position="446"/>
        <end position="458"/>
    </location>
</feature>
<evidence type="ECO:0000256" key="5">
    <source>
        <dbReference type="ARBA" id="ARBA00023002"/>
    </source>
</evidence>
<keyword evidence="3" id="KW-0285">Flavoprotein</keyword>
<evidence type="ECO:0000313" key="10">
    <source>
        <dbReference type="EMBL" id="MBK1707315.1"/>
    </source>
</evidence>